<organism evidence="2 3">
    <name type="scientific">Giesbergeria sinuosa</name>
    <dbReference type="NCBI Taxonomy" id="80883"/>
    <lineage>
        <taxon>Bacteria</taxon>
        <taxon>Pseudomonadati</taxon>
        <taxon>Pseudomonadota</taxon>
        <taxon>Betaproteobacteria</taxon>
        <taxon>Burkholderiales</taxon>
        <taxon>Comamonadaceae</taxon>
        <taxon>Giesbergeria</taxon>
    </lineage>
</organism>
<dbReference type="PROSITE" id="PS51257">
    <property type="entry name" value="PROKAR_LIPOPROTEIN"/>
    <property type="match status" value="1"/>
</dbReference>
<feature type="chain" id="PRO_5047107083" description="Lipoprotein" evidence="1">
    <location>
        <begin position="31"/>
        <end position="125"/>
    </location>
</feature>
<name>A0ABV9Q9X1_9BURK</name>
<dbReference type="RefSeq" id="WP_382430624.1">
    <property type="nucleotide sequence ID" value="NZ_JBHSHJ010000003.1"/>
</dbReference>
<dbReference type="Proteomes" id="UP001596001">
    <property type="component" value="Unassembled WGS sequence"/>
</dbReference>
<keyword evidence="1" id="KW-0732">Signal</keyword>
<evidence type="ECO:0008006" key="4">
    <source>
        <dbReference type="Google" id="ProtNLM"/>
    </source>
</evidence>
<reference evidence="3" key="1">
    <citation type="journal article" date="2019" name="Int. J. Syst. Evol. Microbiol.">
        <title>The Global Catalogue of Microorganisms (GCM) 10K type strain sequencing project: providing services to taxonomists for standard genome sequencing and annotation.</title>
        <authorList>
            <consortium name="The Broad Institute Genomics Platform"/>
            <consortium name="The Broad Institute Genome Sequencing Center for Infectious Disease"/>
            <person name="Wu L."/>
            <person name="Ma J."/>
        </authorList>
    </citation>
    <scope>NUCLEOTIDE SEQUENCE [LARGE SCALE GENOMIC DNA]</scope>
    <source>
        <strain evidence="3">CCUG 49452</strain>
    </source>
</reference>
<gene>
    <name evidence="2" type="ORF">ACFO6X_04855</name>
</gene>
<sequence length="125" mass="13846">MSPSIRFVPITVLCLLLAACFETFPPVSSAVVTHHQGVKPQGATQQLSPEQIASVSAWLQDHRWGWYPVTATYGPGILILATHADGTLFRINLMQKVLIVGQHQRSLSKEESRELHSMIGTKDDR</sequence>
<keyword evidence="3" id="KW-1185">Reference proteome</keyword>
<protein>
    <recommendedName>
        <fullName evidence="4">Lipoprotein</fullName>
    </recommendedName>
</protein>
<evidence type="ECO:0000313" key="2">
    <source>
        <dbReference type="EMBL" id="MFC4788311.1"/>
    </source>
</evidence>
<evidence type="ECO:0000313" key="3">
    <source>
        <dbReference type="Proteomes" id="UP001596001"/>
    </source>
</evidence>
<proteinExistence type="predicted"/>
<evidence type="ECO:0000256" key="1">
    <source>
        <dbReference type="SAM" id="SignalP"/>
    </source>
</evidence>
<feature type="signal peptide" evidence="1">
    <location>
        <begin position="1"/>
        <end position="30"/>
    </location>
</feature>
<accession>A0ABV9Q9X1</accession>
<dbReference type="EMBL" id="JBHSHJ010000003">
    <property type="protein sequence ID" value="MFC4788311.1"/>
    <property type="molecule type" value="Genomic_DNA"/>
</dbReference>
<comment type="caution">
    <text evidence="2">The sequence shown here is derived from an EMBL/GenBank/DDBJ whole genome shotgun (WGS) entry which is preliminary data.</text>
</comment>